<organism evidence="2 3">
    <name type="scientific">Nocardiopsis aegyptia</name>
    <dbReference type="NCBI Taxonomy" id="220378"/>
    <lineage>
        <taxon>Bacteria</taxon>
        <taxon>Bacillati</taxon>
        <taxon>Actinomycetota</taxon>
        <taxon>Actinomycetes</taxon>
        <taxon>Streptosporangiales</taxon>
        <taxon>Nocardiopsidaceae</taxon>
        <taxon>Nocardiopsis</taxon>
    </lineage>
</organism>
<dbReference type="RefSeq" id="WP_179819904.1">
    <property type="nucleotide sequence ID" value="NZ_JACCFS010000001.1"/>
</dbReference>
<evidence type="ECO:0000256" key="1">
    <source>
        <dbReference type="SAM" id="MobiDB-lite"/>
    </source>
</evidence>
<dbReference type="GO" id="GO:0003677">
    <property type="term" value="F:DNA binding"/>
    <property type="evidence" value="ECO:0007669"/>
    <property type="project" value="InterPro"/>
</dbReference>
<feature type="region of interest" description="Disordered" evidence="1">
    <location>
        <begin position="398"/>
        <end position="463"/>
    </location>
</feature>
<accession>A0A7Z0J7T0</accession>
<reference evidence="2 3" key="1">
    <citation type="submission" date="2020-07" db="EMBL/GenBank/DDBJ databases">
        <title>Sequencing the genomes of 1000 actinobacteria strains.</title>
        <authorList>
            <person name="Klenk H.-P."/>
        </authorList>
    </citation>
    <scope>NUCLEOTIDE SEQUENCE [LARGE SCALE GENOMIC DNA]</scope>
    <source>
        <strain evidence="2 3">DSM 44442</strain>
    </source>
</reference>
<keyword evidence="3" id="KW-1185">Reference proteome</keyword>
<protein>
    <submittedName>
        <fullName evidence="2">Uncharacterized protein</fullName>
    </submittedName>
</protein>
<evidence type="ECO:0000313" key="2">
    <source>
        <dbReference type="EMBL" id="NYJ32206.1"/>
    </source>
</evidence>
<dbReference type="AlphaFoldDB" id="A0A7Z0J7T0"/>
<sequence>MRELTLVHNAGDEPLPGIHHERPGSALGARPHLVVHPTPQATGSLALVRDTMRALGKDPRALPAGTPGELWRLARAWMRAHGVRHVIVDRAHLLADEQIRALAEVECDLTLIWSNSQAPRIPSLERDRDLRVQNAYTFAVTLGGALRQGAAPPTPPPTVDVPDLPLVDFPRFRAACRDRLGRAAFARVDEIYQATLARTLDWEQGARGGDFTVALTAYLRDDLIGALVDPHLALLRLRAAQAALLRTGWLLRWNTTRLGPDPAAALRGHLDLTRTHRLYRHYRTDHVAATALALHLDQDPRFFDTITCQDVTPAGQLQWQHPPTIPVHPTRYSIRRRRHPPLPEPRRDRYGTEYEELTGTVRLPAHIRLFMAAHLAHRHHQGALDIDPFFVLRPPRLRQLPRRPQPRPRAAHRSPRALPRPVRGPPLDALHPLPGRRWQDTPPGRVDAPARTVPVPPSRSPGMKGWALQERMAQCGVTVREVADLLGVHPHQLDHDSLRGLPELSARVLIDLARRLDLHPADLLPDLEPLLAHHRQDAGHEPQAPAAAADARVVLAALAHAGTPVHTYTLCQALDWPHPRLKAALDHLQAHPDAAGAWAVRRTGAHTYVLGTRMDLLTADQRSALEKAAGRVIPIGAEEAGVLAALLGFGPPPRGADSDAGARGLAEAGLATGTAEGGFAVDPDVRFSLFPEHSPSAGEEAEGGH</sequence>
<gene>
    <name evidence="2" type="ORF">HNR10_000087</name>
</gene>
<dbReference type="SUPFAM" id="SSF47413">
    <property type="entry name" value="lambda repressor-like DNA-binding domains"/>
    <property type="match status" value="1"/>
</dbReference>
<feature type="compositionally biased region" description="Basic residues" evidence="1">
    <location>
        <begin position="398"/>
        <end position="415"/>
    </location>
</feature>
<dbReference type="Proteomes" id="UP000572051">
    <property type="component" value="Unassembled WGS sequence"/>
</dbReference>
<proteinExistence type="predicted"/>
<name>A0A7Z0J7T0_9ACTN</name>
<comment type="caution">
    <text evidence="2">The sequence shown here is derived from an EMBL/GenBank/DDBJ whole genome shotgun (WGS) entry which is preliminary data.</text>
</comment>
<evidence type="ECO:0000313" key="3">
    <source>
        <dbReference type="Proteomes" id="UP000572051"/>
    </source>
</evidence>
<dbReference type="EMBL" id="JACCFS010000001">
    <property type="protein sequence ID" value="NYJ32206.1"/>
    <property type="molecule type" value="Genomic_DNA"/>
</dbReference>
<dbReference type="InterPro" id="IPR010982">
    <property type="entry name" value="Lambda_DNA-bd_dom_sf"/>
</dbReference>